<evidence type="ECO:0000313" key="2">
    <source>
        <dbReference type="Proteomes" id="UP000001940"/>
    </source>
</evidence>
<sequence>MRASSMIQHLHGYSKRLAGHIARAAV</sequence>
<dbReference type="Bgee" id="WBGene00007890">
    <property type="expression patterns" value="Expressed in larva and 3 other cell types or tissues"/>
</dbReference>
<reference evidence="1 2" key="1">
    <citation type="journal article" date="1998" name="Science">
        <title>Genome sequence of the nematode C. elegans: a platform for investigating biology.</title>
        <authorList>
            <consortium name="The C. elegans sequencing consortium"/>
            <person name="Sulson J.E."/>
            <person name="Waterston R."/>
        </authorList>
    </citation>
    <scope>NUCLEOTIDE SEQUENCE [LARGE SCALE GENOMIC DNA]</scope>
    <source>
        <strain evidence="1 2">Bristol N2</strain>
    </source>
</reference>
<gene>
    <name evidence="1 3" type="ORF">C33A12.19</name>
    <name evidence="1" type="ORF">CELE_C33A12.19</name>
</gene>
<dbReference type="AlphaFoldDB" id="A0A061ACS0"/>
<dbReference type="HOGENOM" id="CLU_2199316_0_0_1"/>
<dbReference type="ExpressionAtlas" id="A0A061ACS0">
    <property type="expression patterns" value="baseline and differential"/>
</dbReference>
<evidence type="ECO:0000313" key="1">
    <source>
        <dbReference type="EMBL" id="CDR32713.1"/>
    </source>
</evidence>
<proteinExistence type="predicted"/>
<accession>A0A061ACS0</accession>
<dbReference type="AGR" id="WB:WBGene00007890"/>
<dbReference type="GeneID" id="259588"/>
<protein>
    <submittedName>
        <fullName evidence="1">Transposase</fullName>
    </submittedName>
</protein>
<dbReference type="OrthoDB" id="5778944at2759"/>
<name>A0A061ACS0_CAEEL</name>
<keyword evidence="2" id="KW-1185">Reference proteome</keyword>
<dbReference type="Proteomes" id="UP000001940">
    <property type="component" value="Chromosome IV"/>
</dbReference>
<dbReference type="WormBase" id="C33A12.19b">
    <property type="protein sequence ID" value="CE49830"/>
    <property type="gene ID" value="WBGene00007890"/>
</dbReference>
<dbReference type="EMBL" id="BX284604">
    <property type="protein sequence ID" value="CDR32713.1"/>
    <property type="molecule type" value="Genomic_DNA"/>
</dbReference>
<organism evidence="1 2">
    <name type="scientific">Caenorhabditis elegans</name>
    <dbReference type="NCBI Taxonomy" id="6239"/>
    <lineage>
        <taxon>Eukaryota</taxon>
        <taxon>Metazoa</taxon>
        <taxon>Ecdysozoa</taxon>
        <taxon>Nematoda</taxon>
        <taxon>Chromadorea</taxon>
        <taxon>Rhabditida</taxon>
        <taxon>Rhabditina</taxon>
        <taxon>Rhabditomorpha</taxon>
        <taxon>Rhabditoidea</taxon>
        <taxon>Rhabditidae</taxon>
        <taxon>Peloderinae</taxon>
        <taxon>Caenorhabditis</taxon>
    </lineage>
</organism>
<dbReference type="CTD" id="259588"/>
<dbReference type="RefSeq" id="NP_001293945.1">
    <property type="nucleotide sequence ID" value="NM_001307016.3"/>
</dbReference>
<evidence type="ECO:0000313" key="3">
    <source>
        <dbReference type="WormBase" id="C33A12.19b"/>
    </source>
</evidence>